<dbReference type="Pfam" id="PF00067">
    <property type="entry name" value="p450"/>
    <property type="match status" value="1"/>
</dbReference>
<keyword evidence="3" id="KW-0349">Heme</keyword>
<gene>
    <name evidence="9" type="ORF">N7482_005770</name>
</gene>
<comment type="cofactor">
    <cofactor evidence="1">
        <name>heme</name>
        <dbReference type="ChEBI" id="CHEBI:30413"/>
    </cofactor>
</comment>
<dbReference type="EMBL" id="JAPQKN010000003">
    <property type="protein sequence ID" value="KAJ5166989.1"/>
    <property type="molecule type" value="Genomic_DNA"/>
</dbReference>
<reference evidence="9" key="2">
    <citation type="journal article" date="2023" name="IMA Fungus">
        <title>Comparative genomic study of the Penicillium genus elucidates a diverse pangenome and 15 lateral gene transfer events.</title>
        <authorList>
            <person name="Petersen C."/>
            <person name="Sorensen T."/>
            <person name="Nielsen M.R."/>
            <person name="Sondergaard T.E."/>
            <person name="Sorensen J.L."/>
            <person name="Fitzpatrick D.A."/>
            <person name="Frisvad J.C."/>
            <person name="Nielsen K.L."/>
        </authorList>
    </citation>
    <scope>NUCLEOTIDE SEQUENCE</scope>
    <source>
        <strain evidence="9">IBT 26290</strain>
    </source>
</reference>
<dbReference type="PANTHER" id="PTHR46300:SF7">
    <property type="entry name" value="P450, PUTATIVE (EUROFUNG)-RELATED"/>
    <property type="match status" value="1"/>
</dbReference>
<dbReference type="OrthoDB" id="4362293at2759"/>
<evidence type="ECO:0008006" key="11">
    <source>
        <dbReference type="Google" id="ProtNLM"/>
    </source>
</evidence>
<dbReference type="InterPro" id="IPR036396">
    <property type="entry name" value="Cyt_P450_sf"/>
</dbReference>
<keyword evidence="8" id="KW-0732">Signal</keyword>
<organism evidence="9 10">
    <name type="scientific">Penicillium canariense</name>
    <dbReference type="NCBI Taxonomy" id="189055"/>
    <lineage>
        <taxon>Eukaryota</taxon>
        <taxon>Fungi</taxon>
        <taxon>Dikarya</taxon>
        <taxon>Ascomycota</taxon>
        <taxon>Pezizomycotina</taxon>
        <taxon>Eurotiomycetes</taxon>
        <taxon>Eurotiomycetidae</taxon>
        <taxon>Eurotiales</taxon>
        <taxon>Aspergillaceae</taxon>
        <taxon>Penicillium</taxon>
    </lineage>
</organism>
<dbReference type="PANTHER" id="PTHR46300">
    <property type="entry name" value="P450, PUTATIVE (EUROFUNG)-RELATED-RELATED"/>
    <property type="match status" value="1"/>
</dbReference>
<evidence type="ECO:0000256" key="3">
    <source>
        <dbReference type="ARBA" id="ARBA00022617"/>
    </source>
</evidence>
<dbReference type="GO" id="GO:0020037">
    <property type="term" value="F:heme binding"/>
    <property type="evidence" value="ECO:0007669"/>
    <property type="project" value="InterPro"/>
</dbReference>
<evidence type="ECO:0000256" key="8">
    <source>
        <dbReference type="SAM" id="SignalP"/>
    </source>
</evidence>
<keyword evidence="7" id="KW-0503">Monooxygenase</keyword>
<evidence type="ECO:0000256" key="5">
    <source>
        <dbReference type="ARBA" id="ARBA00023002"/>
    </source>
</evidence>
<dbReference type="RefSeq" id="XP_056543450.1">
    <property type="nucleotide sequence ID" value="XM_056687895.1"/>
</dbReference>
<dbReference type="Gene3D" id="1.10.630.10">
    <property type="entry name" value="Cytochrome P450"/>
    <property type="match status" value="1"/>
</dbReference>
<evidence type="ECO:0000313" key="10">
    <source>
        <dbReference type="Proteomes" id="UP001149163"/>
    </source>
</evidence>
<dbReference type="AlphaFoldDB" id="A0A9W9LMK4"/>
<dbReference type="GeneID" id="81427071"/>
<keyword evidence="10" id="KW-1185">Reference proteome</keyword>
<keyword evidence="4" id="KW-0479">Metal-binding</keyword>
<evidence type="ECO:0000256" key="7">
    <source>
        <dbReference type="ARBA" id="ARBA00023033"/>
    </source>
</evidence>
<proteinExistence type="inferred from homology"/>
<dbReference type="InterPro" id="IPR050364">
    <property type="entry name" value="Cytochrome_P450_fung"/>
</dbReference>
<evidence type="ECO:0000313" key="9">
    <source>
        <dbReference type="EMBL" id="KAJ5166989.1"/>
    </source>
</evidence>
<dbReference type="SUPFAM" id="SSF48264">
    <property type="entry name" value="Cytochrome P450"/>
    <property type="match status" value="1"/>
</dbReference>
<feature type="chain" id="PRO_5040900063" description="Cytochrome P450" evidence="8">
    <location>
        <begin position="17"/>
        <end position="218"/>
    </location>
</feature>
<accession>A0A9W9LMK4</accession>
<evidence type="ECO:0000256" key="4">
    <source>
        <dbReference type="ARBA" id="ARBA00022723"/>
    </source>
</evidence>
<evidence type="ECO:0000256" key="6">
    <source>
        <dbReference type="ARBA" id="ARBA00023004"/>
    </source>
</evidence>
<name>A0A9W9LMK4_9EURO</name>
<feature type="signal peptide" evidence="8">
    <location>
        <begin position="1"/>
        <end position="16"/>
    </location>
</feature>
<comment type="caution">
    <text evidence="9">The sequence shown here is derived from an EMBL/GenBank/DDBJ whole genome shotgun (WGS) entry which is preliminary data.</text>
</comment>
<sequence>MSPTLWISLFIALVSTCVFTIGRGRKRQYPPLPPGPQRMPIIGNLVDLPNPKEQDWQHWLKHKNLYGPISSLSVLGKTIITLNDAELAVQLEKRSVIHSLRPQQTFTDMSGWNEILGALRKPESVRKTRKNLYQEIGSNKSVSNFNGIQELEVARFLLRVLYSPEKLQQHIRKEAGAIILKIGYGYTIEPHDRDPLVDLADKAMEDFSYALRPATWAT</sequence>
<evidence type="ECO:0000256" key="1">
    <source>
        <dbReference type="ARBA" id="ARBA00001971"/>
    </source>
</evidence>
<dbReference type="GO" id="GO:0043386">
    <property type="term" value="P:mycotoxin biosynthetic process"/>
    <property type="evidence" value="ECO:0007669"/>
    <property type="project" value="UniProtKB-ARBA"/>
</dbReference>
<comment type="similarity">
    <text evidence="2">Belongs to the cytochrome P450 family.</text>
</comment>
<protein>
    <recommendedName>
        <fullName evidence="11">Cytochrome P450</fullName>
    </recommendedName>
</protein>
<evidence type="ECO:0000256" key="2">
    <source>
        <dbReference type="ARBA" id="ARBA00010617"/>
    </source>
</evidence>
<keyword evidence="5" id="KW-0560">Oxidoreductase</keyword>
<dbReference type="GO" id="GO:0005506">
    <property type="term" value="F:iron ion binding"/>
    <property type="evidence" value="ECO:0007669"/>
    <property type="project" value="InterPro"/>
</dbReference>
<keyword evidence="6" id="KW-0408">Iron</keyword>
<dbReference type="Proteomes" id="UP001149163">
    <property type="component" value="Unassembled WGS sequence"/>
</dbReference>
<reference evidence="9" key="1">
    <citation type="submission" date="2022-11" db="EMBL/GenBank/DDBJ databases">
        <authorList>
            <person name="Petersen C."/>
        </authorList>
    </citation>
    <scope>NUCLEOTIDE SEQUENCE</scope>
    <source>
        <strain evidence="9">IBT 26290</strain>
    </source>
</reference>
<dbReference type="GO" id="GO:0016705">
    <property type="term" value="F:oxidoreductase activity, acting on paired donors, with incorporation or reduction of molecular oxygen"/>
    <property type="evidence" value="ECO:0007669"/>
    <property type="project" value="InterPro"/>
</dbReference>
<dbReference type="InterPro" id="IPR001128">
    <property type="entry name" value="Cyt_P450"/>
</dbReference>
<dbReference type="GO" id="GO:0004497">
    <property type="term" value="F:monooxygenase activity"/>
    <property type="evidence" value="ECO:0007669"/>
    <property type="project" value="UniProtKB-KW"/>
</dbReference>